<evidence type="ECO:0000259" key="1">
    <source>
        <dbReference type="PROSITE" id="PS50011"/>
    </source>
</evidence>
<dbReference type="PROSITE" id="PS50011">
    <property type="entry name" value="PROTEIN_KINASE_DOM"/>
    <property type="match status" value="1"/>
</dbReference>
<dbReference type="InterPro" id="IPR000719">
    <property type="entry name" value="Prot_kinase_dom"/>
</dbReference>
<evidence type="ECO:0000313" key="3">
    <source>
        <dbReference type="Proteomes" id="UP000794436"/>
    </source>
</evidence>
<reference evidence="2" key="1">
    <citation type="submission" date="2019-03" db="EMBL/GenBank/DDBJ databases">
        <title>Long read genome sequence of the mycoparasitic Pythium oligandrum ATCC 38472 isolated from sugarbeet rhizosphere.</title>
        <authorList>
            <person name="Gaulin E."/>
        </authorList>
    </citation>
    <scope>NUCLEOTIDE SEQUENCE</scope>
    <source>
        <strain evidence="2">ATCC 38472_TT</strain>
    </source>
</reference>
<accession>A0A8K1CF79</accession>
<dbReference type="SUPFAM" id="SSF56112">
    <property type="entry name" value="Protein kinase-like (PK-like)"/>
    <property type="match status" value="1"/>
</dbReference>
<dbReference type="InterPro" id="IPR059179">
    <property type="entry name" value="MLKL-like_MCAfunc"/>
</dbReference>
<dbReference type="InterPro" id="IPR036537">
    <property type="entry name" value="Adaptor_Cbl_N_dom_sf"/>
</dbReference>
<dbReference type="GO" id="GO:0007166">
    <property type="term" value="P:cell surface receptor signaling pathway"/>
    <property type="evidence" value="ECO:0007669"/>
    <property type="project" value="InterPro"/>
</dbReference>
<dbReference type="GO" id="GO:0004674">
    <property type="term" value="F:protein serine/threonine kinase activity"/>
    <property type="evidence" value="ECO:0007669"/>
    <property type="project" value="TreeGrafter"/>
</dbReference>
<dbReference type="PANTHER" id="PTHR44329:SF214">
    <property type="entry name" value="PROTEIN KINASE DOMAIN-CONTAINING PROTEIN"/>
    <property type="match status" value="1"/>
</dbReference>
<protein>
    <recommendedName>
        <fullName evidence="1">Protein kinase domain-containing protein</fullName>
    </recommendedName>
</protein>
<sequence>MAAEVVGAVADSVLPGLGMVFSLLDTIHQKYAALKEGKELCVKLTNRLNDFAKELRQIPPETFQADVLLAKLVDLVQEFSDTVTVFADRNFVKRMLKLDKFNEAIEIYNERLDHLIRLVTIKQSDKLARLLNWREQFEQDLADTMSQLTEVVDAKNREIWMALKNMEKRMATKREIEDLVMVAKRDVSSESDPDRTPQPLDPLLNNIIKIAEKDFLNGKQVQTPPGWLIAGDEVETIGEAIDDEGLTCIFVGDWQGARVAVKKFDRVEDESPVFDKHFRVWRSLMHPHVAQLYGAGSSNGAPFFVYEYASRQSLDRCWDHLGENEIWRMLYQAALGLIYLHKKHIVHGNLSSAKLLVTEQGDIKLFGFGASYVRENNKSNTLKTDTREEFAAPECIGIGPNGAYRGDRHSARFESDVYSFGLTILEAIAKRDPFVGKSLMQIRKLKQTSALVQPDEMSDDAWTLVKQMCVCDPNQRVSLGYVAEQLKRLADGTQSNQHP</sequence>
<dbReference type="EMBL" id="SPLM01000075">
    <property type="protein sequence ID" value="TMW61939.1"/>
    <property type="molecule type" value="Genomic_DNA"/>
</dbReference>
<keyword evidence="3" id="KW-1185">Reference proteome</keyword>
<dbReference type="AlphaFoldDB" id="A0A8K1CF79"/>
<dbReference type="InterPro" id="IPR011009">
    <property type="entry name" value="Kinase-like_dom_sf"/>
</dbReference>
<dbReference type="OrthoDB" id="346907at2759"/>
<dbReference type="Pfam" id="PF00069">
    <property type="entry name" value="Pkinase"/>
    <property type="match status" value="1"/>
</dbReference>
<dbReference type="GO" id="GO:0005524">
    <property type="term" value="F:ATP binding"/>
    <property type="evidence" value="ECO:0007669"/>
    <property type="project" value="InterPro"/>
</dbReference>
<organism evidence="2 3">
    <name type="scientific">Pythium oligandrum</name>
    <name type="common">Mycoparasitic fungus</name>
    <dbReference type="NCBI Taxonomy" id="41045"/>
    <lineage>
        <taxon>Eukaryota</taxon>
        <taxon>Sar</taxon>
        <taxon>Stramenopiles</taxon>
        <taxon>Oomycota</taxon>
        <taxon>Peronosporomycetes</taxon>
        <taxon>Pythiales</taxon>
        <taxon>Pythiaceae</taxon>
        <taxon>Pythium</taxon>
    </lineage>
</organism>
<evidence type="ECO:0000313" key="2">
    <source>
        <dbReference type="EMBL" id="TMW61939.1"/>
    </source>
</evidence>
<dbReference type="PANTHER" id="PTHR44329">
    <property type="entry name" value="SERINE/THREONINE-PROTEIN KINASE TNNI3K-RELATED"/>
    <property type="match status" value="1"/>
</dbReference>
<comment type="caution">
    <text evidence="2">The sequence shown here is derived from an EMBL/GenBank/DDBJ whole genome shotgun (WGS) entry which is preliminary data.</text>
</comment>
<proteinExistence type="predicted"/>
<dbReference type="CDD" id="cd21037">
    <property type="entry name" value="MLKL_NTD"/>
    <property type="match status" value="1"/>
</dbReference>
<dbReference type="Gene3D" id="1.20.930.20">
    <property type="entry name" value="Adaptor protein Cbl, N-terminal domain"/>
    <property type="match status" value="1"/>
</dbReference>
<dbReference type="Gene3D" id="3.30.200.20">
    <property type="entry name" value="Phosphorylase Kinase, domain 1"/>
    <property type="match status" value="1"/>
</dbReference>
<name>A0A8K1CF79_PYTOL</name>
<gene>
    <name evidence="2" type="ORF">Poli38472_011002</name>
</gene>
<dbReference type="Proteomes" id="UP000794436">
    <property type="component" value="Unassembled WGS sequence"/>
</dbReference>
<dbReference type="Gene3D" id="1.10.510.10">
    <property type="entry name" value="Transferase(Phosphotransferase) domain 1"/>
    <property type="match status" value="1"/>
</dbReference>
<feature type="domain" description="Protein kinase" evidence="1">
    <location>
        <begin position="231"/>
        <end position="499"/>
    </location>
</feature>
<dbReference type="InterPro" id="IPR051681">
    <property type="entry name" value="Ser/Thr_Kinases-Pseudokinases"/>
</dbReference>